<feature type="transmembrane region" description="Helical" evidence="3">
    <location>
        <begin position="153"/>
        <end position="174"/>
    </location>
</feature>
<protein>
    <recommendedName>
        <fullName evidence="1">diguanylate cyclase</fullName>
        <ecNumber evidence="1">2.7.7.65</ecNumber>
    </recommendedName>
</protein>
<dbReference type="Gene3D" id="3.30.70.270">
    <property type="match status" value="1"/>
</dbReference>
<feature type="domain" description="GGDEF" evidence="4">
    <location>
        <begin position="246"/>
        <end position="381"/>
    </location>
</feature>
<dbReference type="InterPro" id="IPR000160">
    <property type="entry name" value="GGDEF_dom"/>
</dbReference>
<gene>
    <name evidence="5" type="ORF">SAMN05192530_104171</name>
</gene>
<dbReference type="Pfam" id="PF00990">
    <property type="entry name" value="GGDEF"/>
    <property type="match status" value="1"/>
</dbReference>
<sequence>MSGEVPILYFLIVGTAMVAGALTLWERHATTTHRAPLAWWATGYFMIAAGCILRIVPNVPHEIVIGLSNVLVTWGYGAVIAGQYRFLGRALPLVLPVGLLIATILWVAFGQYQSMNDRIVMTSLASGSICWIGCAILARSWREADTALRAQRLASVLMAIHAGFFFVRAGSTLFSSDAVARWGPDVTITMFEGILWSFAGPATLLTMVREQRENRHEAASSTDFLTGLDNRRAFFGKGEAIVSGDQAGALLVFDLDHFKRINDTFGHGIGDEMLQLFSRIAQREMRGVDVLARLGGEEFAALLPGLDASEAEAVARRVARSLEATALDRPGAAPVRATVSVGVAMFDPREPAVLAAILAAADRALYRAKREGRNRIERAVPLAA</sequence>
<dbReference type="PANTHER" id="PTHR45138">
    <property type="entry name" value="REGULATORY COMPONENTS OF SENSORY TRANSDUCTION SYSTEM"/>
    <property type="match status" value="1"/>
</dbReference>
<evidence type="ECO:0000256" key="1">
    <source>
        <dbReference type="ARBA" id="ARBA00012528"/>
    </source>
</evidence>
<dbReference type="GO" id="GO:1902201">
    <property type="term" value="P:negative regulation of bacterial-type flagellum-dependent cell motility"/>
    <property type="evidence" value="ECO:0007669"/>
    <property type="project" value="TreeGrafter"/>
</dbReference>
<dbReference type="InterPro" id="IPR043128">
    <property type="entry name" value="Rev_trsase/Diguanyl_cyclase"/>
</dbReference>
<comment type="catalytic activity">
    <reaction evidence="2">
        <text>2 GTP = 3',3'-c-di-GMP + 2 diphosphate</text>
        <dbReference type="Rhea" id="RHEA:24898"/>
        <dbReference type="ChEBI" id="CHEBI:33019"/>
        <dbReference type="ChEBI" id="CHEBI:37565"/>
        <dbReference type="ChEBI" id="CHEBI:58805"/>
        <dbReference type="EC" id="2.7.7.65"/>
    </reaction>
</comment>
<dbReference type="PROSITE" id="PS50887">
    <property type="entry name" value="GGDEF"/>
    <property type="match status" value="1"/>
</dbReference>
<name>A0A1H0HMX2_9HYPH</name>
<dbReference type="SMART" id="SM00267">
    <property type="entry name" value="GGDEF"/>
    <property type="match status" value="1"/>
</dbReference>
<dbReference type="InterPro" id="IPR029787">
    <property type="entry name" value="Nucleotide_cyclase"/>
</dbReference>
<keyword evidence="3" id="KW-0472">Membrane</keyword>
<evidence type="ECO:0000259" key="4">
    <source>
        <dbReference type="PROSITE" id="PS50887"/>
    </source>
</evidence>
<feature type="transmembrane region" description="Helical" evidence="3">
    <location>
        <begin position="186"/>
        <end position="208"/>
    </location>
</feature>
<dbReference type="Proteomes" id="UP000198793">
    <property type="component" value="Unassembled WGS sequence"/>
</dbReference>
<accession>A0A1H0HMX2</accession>
<feature type="transmembrane region" description="Helical" evidence="3">
    <location>
        <begin position="93"/>
        <end position="113"/>
    </location>
</feature>
<dbReference type="STRING" id="1166073.SAMN05192530_104171"/>
<reference evidence="5 6" key="1">
    <citation type="submission" date="2016-10" db="EMBL/GenBank/DDBJ databases">
        <authorList>
            <person name="de Groot N.N."/>
        </authorList>
    </citation>
    <scope>NUCLEOTIDE SEQUENCE [LARGE SCALE GENOMIC DNA]</scope>
    <source>
        <strain evidence="6">L7-484,KACC 16230,DSM 25025</strain>
    </source>
</reference>
<dbReference type="AlphaFoldDB" id="A0A1H0HMX2"/>
<proteinExistence type="predicted"/>
<dbReference type="RefSeq" id="WP_090672972.1">
    <property type="nucleotide sequence ID" value="NZ_FNIT01000004.1"/>
</dbReference>
<keyword evidence="3" id="KW-1133">Transmembrane helix</keyword>
<feature type="transmembrane region" description="Helical" evidence="3">
    <location>
        <begin position="37"/>
        <end position="57"/>
    </location>
</feature>
<dbReference type="NCBIfam" id="TIGR00254">
    <property type="entry name" value="GGDEF"/>
    <property type="match status" value="1"/>
</dbReference>
<dbReference type="GO" id="GO:0005886">
    <property type="term" value="C:plasma membrane"/>
    <property type="evidence" value="ECO:0007669"/>
    <property type="project" value="TreeGrafter"/>
</dbReference>
<evidence type="ECO:0000256" key="3">
    <source>
        <dbReference type="SAM" id="Phobius"/>
    </source>
</evidence>
<feature type="transmembrane region" description="Helical" evidence="3">
    <location>
        <begin position="6"/>
        <end position="25"/>
    </location>
</feature>
<feature type="transmembrane region" description="Helical" evidence="3">
    <location>
        <begin position="63"/>
        <end position="81"/>
    </location>
</feature>
<dbReference type="GO" id="GO:0052621">
    <property type="term" value="F:diguanylate cyclase activity"/>
    <property type="evidence" value="ECO:0007669"/>
    <property type="project" value="UniProtKB-EC"/>
</dbReference>
<evidence type="ECO:0000256" key="2">
    <source>
        <dbReference type="ARBA" id="ARBA00034247"/>
    </source>
</evidence>
<dbReference type="GO" id="GO:0043709">
    <property type="term" value="P:cell adhesion involved in single-species biofilm formation"/>
    <property type="evidence" value="ECO:0007669"/>
    <property type="project" value="TreeGrafter"/>
</dbReference>
<keyword evidence="3" id="KW-0812">Transmembrane</keyword>
<dbReference type="OrthoDB" id="9812260at2"/>
<organism evidence="5 6">
    <name type="scientific">Aureimonas jatrophae</name>
    <dbReference type="NCBI Taxonomy" id="1166073"/>
    <lineage>
        <taxon>Bacteria</taxon>
        <taxon>Pseudomonadati</taxon>
        <taxon>Pseudomonadota</taxon>
        <taxon>Alphaproteobacteria</taxon>
        <taxon>Hyphomicrobiales</taxon>
        <taxon>Aurantimonadaceae</taxon>
        <taxon>Aureimonas</taxon>
    </lineage>
</organism>
<dbReference type="EMBL" id="FNIT01000004">
    <property type="protein sequence ID" value="SDO20181.1"/>
    <property type="molecule type" value="Genomic_DNA"/>
</dbReference>
<keyword evidence="6" id="KW-1185">Reference proteome</keyword>
<dbReference type="CDD" id="cd01949">
    <property type="entry name" value="GGDEF"/>
    <property type="match status" value="1"/>
</dbReference>
<dbReference type="InterPro" id="IPR050469">
    <property type="entry name" value="Diguanylate_Cyclase"/>
</dbReference>
<dbReference type="FunFam" id="3.30.70.270:FF:000001">
    <property type="entry name" value="Diguanylate cyclase domain protein"/>
    <property type="match status" value="1"/>
</dbReference>
<dbReference type="EC" id="2.7.7.65" evidence="1"/>
<dbReference type="SUPFAM" id="SSF55073">
    <property type="entry name" value="Nucleotide cyclase"/>
    <property type="match status" value="1"/>
</dbReference>
<dbReference type="PANTHER" id="PTHR45138:SF9">
    <property type="entry name" value="DIGUANYLATE CYCLASE DGCM-RELATED"/>
    <property type="match status" value="1"/>
</dbReference>
<evidence type="ECO:0000313" key="6">
    <source>
        <dbReference type="Proteomes" id="UP000198793"/>
    </source>
</evidence>
<feature type="transmembrane region" description="Helical" evidence="3">
    <location>
        <begin position="119"/>
        <end position="141"/>
    </location>
</feature>
<evidence type="ECO:0000313" key="5">
    <source>
        <dbReference type="EMBL" id="SDO20181.1"/>
    </source>
</evidence>